<dbReference type="PANTHER" id="PTHR31551">
    <property type="entry name" value="PRE-MRNA-SPLICING FACTOR CWF18"/>
    <property type="match status" value="1"/>
</dbReference>
<feature type="compositionally biased region" description="Acidic residues" evidence="1">
    <location>
        <begin position="32"/>
        <end position="51"/>
    </location>
</feature>
<evidence type="ECO:0000313" key="3">
    <source>
        <dbReference type="Proteomes" id="UP001054821"/>
    </source>
</evidence>
<gene>
    <name evidence="2" type="ORF">L3X38_008335</name>
</gene>
<reference evidence="2 3" key="1">
    <citation type="journal article" date="2022" name="G3 (Bethesda)">
        <title>Whole-genome sequence and methylome profiling of the almond [Prunus dulcis (Mill.) D.A. Webb] cultivar 'Nonpareil'.</title>
        <authorList>
            <person name="D'Amico-Willman K.M."/>
            <person name="Ouma W.Z."/>
            <person name="Meulia T."/>
            <person name="Sideli G.M."/>
            <person name="Gradziel T.M."/>
            <person name="Fresnedo-Ramirez J."/>
        </authorList>
    </citation>
    <scope>NUCLEOTIDE SEQUENCE [LARGE SCALE GENOMIC DNA]</scope>
    <source>
        <strain evidence="2">Clone GOH B32 T37-40</strain>
    </source>
</reference>
<accession>A0AAD4ZWA2</accession>
<organism evidence="2 3">
    <name type="scientific">Prunus dulcis</name>
    <name type="common">Almond</name>
    <name type="synonym">Amygdalus dulcis</name>
    <dbReference type="NCBI Taxonomy" id="3755"/>
    <lineage>
        <taxon>Eukaryota</taxon>
        <taxon>Viridiplantae</taxon>
        <taxon>Streptophyta</taxon>
        <taxon>Embryophyta</taxon>
        <taxon>Tracheophyta</taxon>
        <taxon>Spermatophyta</taxon>
        <taxon>Magnoliopsida</taxon>
        <taxon>eudicotyledons</taxon>
        <taxon>Gunneridae</taxon>
        <taxon>Pentapetalae</taxon>
        <taxon>rosids</taxon>
        <taxon>fabids</taxon>
        <taxon>Rosales</taxon>
        <taxon>Rosaceae</taxon>
        <taxon>Amygdaloideae</taxon>
        <taxon>Amygdaleae</taxon>
        <taxon>Prunus</taxon>
    </lineage>
</organism>
<feature type="region of interest" description="Disordered" evidence="1">
    <location>
        <begin position="29"/>
        <end position="54"/>
    </location>
</feature>
<evidence type="ECO:0000313" key="2">
    <source>
        <dbReference type="EMBL" id="KAI5355440.1"/>
    </source>
</evidence>
<sequence>MAAEEDSIEQVVAACQERLRALKAAQELLNTPDEDSSLVDSNADEDNETSEETMKFRNYVPHDKKLQEGKLVPPVLPKFEDPVAAVTSPSEKKEDPFVNIAPKKPNWELRRDVQKKLDKLERRTQKAMCKLMAALLVFVSQICGREISHPFYSLPLRLPSFLLANFCILCLQVLQDDSSSPVRIELVPESIKLMVEYKKHFVEVEVVFDTAVETLQCAFNDAIDNMIPKMPNLVDMSDKLNELRLREARKAETRRASSRVTSLVRSLYVVVSNGNLGAMTWKTDDTFGFVKSERSEYRPKFDHFRHDRLDLLANIIRESKIKALQGKVFDIESKITQIDGRIDEFSDKLDGSTSLDDICIV</sequence>
<protein>
    <recommendedName>
        <fullName evidence="4">Coiled-coil domain-containing protein 12</fullName>
    </recommendedName>
</protein>
<dbReference type="Proteomes" id="UP001054821">
    <property type="component" value="Chromosome 1"/>
</dbReference>
<dbReference type="Pfam" id="PF08315">
    <property type="entry name" value="cwf18"/>
    <property type="match status" value="1"/>
</dbReference>
<dbReference type="AlphaFoldDB" id="A0AAD4ZWA2"/>
<keyword evidence="3" id="KW-1185">Reference proteome</keyword>
<comment type="caution">
    <text evidence="2">The sequence shown here is derived from an EMBL/GenBank/DDBJ whole genome shotgun (WGS) entry which is preliminary data.</text>
</comment>
<dbReference type="EMBL" id="JAJFAZ020000001">
    <property type="protein sequence ID" value="KAI5355440.1"/>
    <property type="molecule type" value="Genomic_DNA"/>
</dbReference>
<dbReference type="PANTHER" id="PTHR31551:SF1">
    <property type="entry name" value="COILED-COIL DOMAIN-CONTAINING PROTEIN 12"/>
    <property type="match status" value="1"/>
</dbReference>
<name>A0AAD4ZWA2_PRUDU</name>
<evidence type="ECO:0000256" key="1">
    <source>
        <dbReference type="SAM" id="MobiDB-lite"/>
    </source>
</evidence>
<dbReference type="GO" id="GO:0071014">
    <property type="term" value="C:post-mRNA release spliceosomal complex"/>
    <property type="evidence" value="ECO:0007669"/>
    <property type="project" value="TreeGrafter"/>
</dbReference>
<proteinExistence type="predicted"/>
<dbReference type="GO" id="GO:0005684">
    <property type="term" value="C:U2-type spliceosomal complex"/>
    <property type="evidence" value="ECO:0007669"/>
    <property type="project" value="TreeGrafter"/>
</dbReference>
<evidence type="ECO:0008006" key="4">
    <source>
        <dbReference type="Google" id="ProtNLM"/>
    </source>
</evidence>
<dbReference type="InterPro" id="IPR013169">
    <property type="entry name" value="mRNA_splic_Cwf18-like"/>
</dbReference>